<dbReference type="AlphaFoldDB" id="A0A367P8B7"/>
<reference evidence="3 4" key="1">
    <citation type="submission" date="2018-04" db="EMBL/GenBank/DDBJ databases">
        <title>Cupriavidus necator CR12 genome sequencing and assembly.</title>
        <authorList>
            <person name="Ben Fekih I."/>
            <person name="Mazhar H.S."/>
            <person name="Bello S.K."/>
            <person name="Rensing C."/>
        </authorList>
    </citation>
    <scope>NUCLEOTIDE SEQUENCE [LARGE SCALE GENOMIC DNA]</scope>
    <source>
        <strain evidence="3 4">CR12</strain>
    </source>
</reference>
<proteinExistence type="predicted"/>
<dbReference type="InterPro" id="IPR041072">
    <property type="entry name" value="FAA_hydro_N"/>
</dbReference>
<sequence>MKLASLKSGGRDGTLIVVSRDLTRAIEATGIAPTLQAALEDWMICKPKLEALYRHLESGNVTDAFPFSPAECSSPLPRAYQWIDGSAYLHHAELVRKARNAEMPESLYSDPLVYQGASDSFIGPSDDILIADETAGIDLEGEVAIITDDVPMGTTREEAVKHVQLLMIVNDVSLRNLMPNELAKGFGFFTSKPATAFSPVAVTPDELAEAWDGAKICLPLICEVNGAEIGRPNAGVDLYFDFPALIEHAASTRELEAGTIIGSGTVSNRDTSAGSACLQEMRMLEKIVHGEMRTPHLKFGDRVRIDMQDKDGASIFGAIEQSVVQYSRKS</sequence>
<organism evidence="3 4">
    <name type="scientific">Cupriavidus necator</name>
    <name type="common">Alcaligenes eutrophus</name>
    <name type="synonym">Ralstonia eutropha</name>
    <dbReference type="NCBI Taxonomy" id="106590"/>
    <lineage>
        <taxon>Bacteria</taxon>
        <taxon>Pseudomonadati</taxon>
        <taxon>Pseudomonadota</taxon>
        <taxon>Betaproteobacteria</taxon>
        <taxon>Burkholderiales</taxon>
        <taxon>Burkholderiaceae</taxon>
        <taxon>Cupriavidus</taxon>
    </lineage>
</organism>
<dbReference type="InterPro" id="IPR036663">
    <property type="entry name" value="Fumarylacetoacetase_C_sf"/>
</dbReference>
<gene>
    <name evidence="3" type="ORF">DDK22_33765</name>
</gene>
<accession>A0A367P8B7</accession>
<dbReference type="SUPFAM" id="SSF56529">
    <property type="entry name" value="FAH"/>
    <property type="match status" value="1"/>
</dbReference>
<dbReference type="PANTHER" id="PTHR43211:SF1">
    <property type="entry name" value="BLL6422 PROTEIN"/>
    <property type="match status" value="1"/>
</dbReference>
<evidence type="ECO:0000259" key="2">
    <source>
        <dbReference type="Pfam" id="PF18288"/>
    </source>
</evidence>
<dbReference type="Proteomes" id="UP000253501">
    <property type="component" value="Unassembled WGS sequence"/>
</dbReference>
<feature type="domain" description="Fumarylacetoacetase N-terminal" evidence="2">
    <location>
        <begin position="1"/>
        <end position="78"/>
    </location>
</feature>
<dbReference type="Pfam" id="PF18288">
    <property type="entry name" value="FAA_hydro_N_2"/>
    <property type="match status" value="1"/>
</dbReference>
<dbReference type="GO" id="GO:0016787">
    <property type="term" value="F:hydrolase activity"/>
    <property type="evidence" value="ECO:0007669"/>
    <property type="project" value="UniProtKB-KW"/>
</dbReference>
<dbReference type="InterPro" id="IPR011234">
    <property type="entry name" value="Fumarylacetoacetase-like_C"/>
</dbReference>
<evidence type="ECO:0000313" key="3">
    <source>
        <dbReference type="EMBL" id="RCJ04088.1"/>
    </source>
</evidence>
<dbReference type="EMBL" id="QDHA01000113">
    <property type="protein sequence ID" value="RCJ04088.1"/>
    <property type="molecule type" value="Genomic_DNA"/>
</dbReference>
<dbReference type="RefSeq" id="WP_114135726.1">
    <property type="nucleotide sequence ID" value="NZ_CP068436.1"/>
</dbReference>
<evidence type="ECO:0000313" key="4">
    <source>
        <dbReference type="Proteomes" id="UP000253501"/>
    </source>
</evidence>
<dbReference type="Pfam" id="PF01557">
    <property type="entry name" value="FAA_hydrolase"/>
    <property type="match status" value="1"/>
</dbReference>
<protein>
    <submittedName>
        <fullName evidence="3">FAA hydrolase family protein</fullName>
    </submittedName>
</protein>
<comment type="caution">
    <text evidence="3">The sequence shown here is derived from an EMBL/GenBank/DDBJ whole genome shotgun (WGS) entry which is preliminary data.</text>
</comment>
<evidence type="ECO:0000259" key="1">
    <source>
        <dbReference type="Pfam" id="PF01557"/>
    </source>
</evidence>
<dbReference type="Gene3D" id="3.90.850.10">
    <property type="entry name" value="Fumarylacetoacetase-like, C-terminal domain"/>
    <property type="match status" value="1"/>
</dbReference>
<dbReference type="PANTHER" id="PTHR43211">
    <property type="entry name" value="FUMARYLACETOACETATE HYDROLASE"/>
    <property type="match status" value="1"/>
</dbReference>
<feature type="domain" description="Fumarylacetoacetase-like C-terminal" evidence="1">
    <location>
        <begin position="82"/>
        <end position="323"/>
    </location>
</feature>
<name>A0A367P8B7_CUPNE</name>
<keyword evidence="3" id="KW-0378">Hydrolase</keyword>